<keyword evidence="7" id="KW-1185">Reference proteome</keyword>
<feature type="compositionally biased region" description="Pro residues" evidence="3">
    <location>
        <begin position="112"/>
        <end position="122"/>
    </location>
</feature>
<dbReference type="InterPro" id="IPR003660">
    <property type="entry name" value="HAMP_dom"/>
</dbReference>
<comment type="caution">
    <text evidence="6">The sequence shown here is derived from an EMBL/GenBank/DDBJ whole genome shotgun (WGS) entry which is preliminary data.</text>
</comment>
<dbReference type="RefSeq" id="WP_183441680.1">
    <property type="nucleotide sequence ID" value="NZ_JACHXD010000007.1"/>
</dbReference>
<evidence type="ECO:0000256" key="3">
    <source>
        <dbReference type="SAM" id="MobiDB-lite"/>
    </source>
</evidence>
<evidence type="ECO:0000313" key="6">
    <source>
        <dbReference type="EMBL" id="MBB3119883.1"/>
    </source>
</evidence>
<dbReference type="NCBIfam" id="TIGR00254">
    <property type="entry name" value="GGDEF"/>
    <property type="match status" value="1"/>
</dbReference>
<comment type="catalytic activity">
    <reaction evidence="2">
        <text>2 GTP = 3',3'-c-di-GMP + 2 diphosphate</text>
        <dbReference type="Rhea" id="RHEA:24898"/>
        <dbReference type="ChEBI" id="CHEBI:33019"/>
        <dbReference type="ChEBI" id="CHEBI:37565"/>
        <dbReference type="ChEBI" id="CHEBI:58805"/>
        <dbReference type="EC" id="2.7.7.65"/>
    </reaction>
</comment>
<dbReference type="InterPro" id="IPR050469">
    <property type="entry name" value="Diguanylate_Cyclase"/>
</dbReference>
<accession>A0A7W5BBE1</accession>
<dbReference type="PANTHER" id="PTHR45138:SF9">
    <property type="entry name" value="DIGUANYLATE CYCLASE DGCM-RELATED"/>
    <property type="match status" value="1"/>
</dbReference>
<dbReference type="SUPFAM" id="SSF55073">
    <property type="entry name" value="Nucleotide cyclase"/>
    <property type="match status" value="1"/>
</dbReference>
<dbReference type="Gene3D" id="6.10.340.10">
    <property type="match status" value="1"/>
</dbReference>
<dbReference type="PROSITE" id="PS50887">
    <property type="entry name" value="GGDEF"/>
    <property type="match status" value="1"/>
</dbReference>
<dbReference type="InterPro" id="IPR029787">
    <property type="entry name" value="Nucleotide_cyclase"/>
</dbReference>
<evidence type="ECO:0000259" key="5">
    <source>
        <dbReference type="PROSITE" id="PS50887"/>
    </source>
</evidence>
<evidence type="ECO:0000256" key="1">
    <source>
        <dbReference type="ARBA" id="ARBA00012528"/>
    </source>
</evidence>
<sequence length="498" mass="54843">MSLRSKLMLALLLTGLASVALVGGLTYISVNAKVDSIRQQQAAQHFHSFMTAYLAEYGDWQTAIASESFDQFVQRRQARAPQGERPSDLLERMPPEVDRQSHHEPDAGQRRAPPPHAAPPHNGPQRMPPDGHPRHRPLLPGAGQEPPPPMLEAPPPVWPPENPPPHEARPRRDGPPLFRFLLTDAEYRVLLGAGLARNGSILPVEMRKGLRPLLVEGRTVAYVSPQSVLTPTPQEREYLAAIRSSLLAGVAAATALALGLGLLLSRSLSSRLSYLTNAVRAMHKGSLLQQVPVRGKDEVAELATAFNAMSEDLARSHAELNASHQTILQQAAQLRELSIRDGLTGLYNRRHFDEQATTLFKQAVRHQRPLSLMIGDIDYFKRINDQFSHAIGDAVLRQVSALLRDHIRQSDLVARYGGEEFVLALPETAGPQAVALCEKLRRRIEDYPWQEIHPCLKVTMSMGVSVDVASGSAEAMLRQADALLYQAKGAGRNQVCFA</sequence>
<dbReference type="PANTHER" id="PTHR45138">
    <property type="entry name" value="REGULATORY COMPONENTS OF SENSORY TRANSDUCTION SYSTEM"/>
    <property type="match status" value="1"/>
</dbReference>
<dbReference type="PROSITE" id="PS50885">
    <property type="entry name" value="HAMP"/>
    <property type="match status" value="1"/>
</dbReference>
<protein>
    <recommendedName>
        <fullName evidence="1">diguanylate cyclase</fullName>
        <ecNumber evidence="1">2.7.7.65</ecNumber>
    </recommendedName>
</protein>
<evidence type="ECO:0000259" key="4">
    <source>
        <dbReference type="PROSITE" id="PS50885"/>
    </source>
</evidence>
<organism evidence="6 7">
    <name type="scientific">Pseudoduganella violacea</name>
    <dbReference type="NCBI Taxonomy" id="1715466"/>
    <lineage>
        <taxon>Bacteria</taxon>
        <taxon>Pseudomonadati</taxon>
        <taxon>Pseudomonadota</taxon>
        <taxon>Betaproteobacteria</taxon>
        <taxon>Burkholderiales</taxon>
        <taxon>Oxalobacteraceae</taxon>
        <taxon>Telluria group</taxon>
        <taxon>Pseudoduganella</taxon>
    </lineage>
</organism>
<dbReference type="GO" id="GO:0005886">
    <property type="term" value="C:plasma membrane"/>
    <property type="evidence" value="ECO:0007669"/>
    <property type="project" value="TreeGrafter"/>
</dbReference>
<dbReference type="Pfam" id="PF00672">
    <property type="entry name" value="HAMP"/>
    <property type="match status" value="1"/>
</dbReference>
<dbReference type="EMBL" id="JACHXD010000007">
    <property type="protein sequence ID" value="MBB3119883.1"/>
    <property type="molecule type" value="Genomic_DNA"/>
</dbReference>
<gene>
    <name evidence="6" type="ORF">FHS03_002938</name>
</gene>
<feature type="domain" description="GGDEF" evidence="5">
    <location>
        <begin position="368"/>
        <end position="498"/>
    </location>
</feature>
<dbReference type="InterPro" id="IPR000160">
    <property type="entry name" value="GGDEF_dom"/>
</dbReference>
<dbReference type="CDD" id="cd06225">
    <property type="entry name" value="HAMP"/>
    <property type="match status" value="1"/>
</dbReference>
<dbReference type="SUPFAM" id="SSF158472">
    <property type="entry name" value="HAMP domain-like"/>
    <property type="match status" value="1"/>
</dbReference>
<dbReference type="CDD" id="cd01949">
    <property type="entry name" value="GGDEF"/>
    <property type="match status" value="1"/>
</dbReference>
<dbReference type="AlphaFoldDB" id="A0A7W5BBE1"/>
<feature type="compositionally biased region" description="Basic and acidic residues" evidence="3">
    <location>
        <begin position="85"/>
        <end position="109"/>
    </location>
</feature>
<evidence type="ECO:0000256" key="2">
    <source>
        <dbReference type="ARBA" id="ARBA00034247"/>
    </source>
</evidence>
<feature type="domain" description="HAMP" evidence="4">
    <location>
        <begin position="266"/>
        <end position="318"/>
    </location>
</feature>
<dbReference type="InterPro" id="IPR043128">
    <property type="entry name" value="Rev_trsase/Diguanyl_cyclase"/>
</dbReference>
<dbReference type="Proteomes" id="UP000541535">
    <property type="component" value="Unassembled WGS sequence"/>
</dbReference>
<dbReference type="GO" id="GO:0007165">
    <property type="term" value="P:signal transduction"/>
    <property type="evidence" value="ECO:0007669"/>
    <property type="project" value="InterPro"/>
</dbReference>
<reference evidence="6 7" key="1">
    <citation type="submission" date="2020-08" db="EMBL/GenBank/DDBJ databases">
        <title>Genomic Encyclopedia of Type Strains, Phase III (KMG-III): the genomes of soil and plant-associated and newly described type strains.</title>
        <authorList>
            <person name="Whitman W."/>
        </authorList>
    </citation>
    <scope>NUCLEOTIDE SEQUENCE [LARGE SCALE GENOMIC DNA]</scope>
    <source>
        <strain evidence="6 7">CECT 8897</strain>
    </source>
</reference>
<name>A0A7W5BBE1_9BURK</name>
<feature type="compositionally biased region" description="Pro residues" evidence="3">
    <location>
        <begin position="145"/>
        <end position="163"/>
    </location>
</feature>
<dbReference type="Pfam" id="PF00990">
    <property type="entry name" value="GGDEF"/>
    <property type="match status" value="1"/>
</dbReference>
<feature type="region of interest" description="Disordered" evidence="3">
    <location>
        <begin position="75"/>
        <end position="172"/>
    </location>
</feature>
<dbReference type="GO" id="GO:0043709">
    <property type="term" value="P:cell adhesion involved in single-species biofilm formation"/>
    <property type="evidence" value="ECO:0007669"/>
    <property type="project" value="TreeGrafter"/>
</dbReference>
<dbReference type="GO" id="GO:1902201">
    <property type="term" value="P:negative regulation of bacterial-type flagellum-dependent cell motility"/>
    <property type="evidence" value="ECO:0007669"/>
    <property type="project" value="TreeGrafter"/>
</dbReference>
<dbReference type="SMART" id="SM00304">
    <property type="entry name" value="HAMP"/>
    <property type="match status" value="1"/>
</dbReference>
<dbReference type="EC" id="2.7.7.65" evidence="1"/>
<dbReference type="FunFam" id="3.30.70.270:FF:000001">
    <property type="entry name" value="Diguanylate cyclase domain protein"/>
    <property type="match status" value="1"/>
</dbReference>
<dbReference type="GO" id="GO:0052621">
    <property type="term" value="F:diguanylate cyclase activity"/>
    <property type="evidence" value="ECO:0007669"/>
    <property type="project" value="UniProtKB-EC"/>
</dbReference>
<dbReference type="SMART" id="SM00267">
    <property type="entry name" value="GGDEF"/>
    <property type="match status" value="1"/>
</dbReference>
<dbReference type="Gene3D" id="3.30.70.270">
    <property type="match status" value="1"/>
</dbReference>
<proteinExistence type="predicted"/>
<evidence type="ECO:0000313" key="7">
    <source>
        <dbReference type="Proteomes" id="UP000541535"/>
    </source>
</evidence>